<reference evidence="2" key="1">
    <citation type="submission" date="2021-02" db="EMBL/GenBank/DDBJ databases">
        <authorList>
            <person name="Dougan E. K."/>
            <person name="Rhodes N."/>
            <person name="Thang M."/>
            <person name="Chan C."/>
        </authorList>
    </citation>
    <scope>NUCLEOTIDE SEQUENCE</scope>
</reference>
<evidence type="ECO:0000313" key="2">
    <source>
        <dbReference type="EMBL" id="CAE8609771.1"/>
    </source>
</evidence>
<dbReference type="AlphaFoldDB" id="A0A813FGW4"/>
<evidence type="ECO:0000256" key="1">
    <source>
        <dbReference type="SAM" id="MobiDB-lite"/>
    </source>
</evidence>
<comment type="caution">
    <text evidence="2">The sequence shown here is derived from an EMBL/GenBank/DDBJ whole genome shotgun (WGS) entry which is preliminary data.</text>
</comment>
<feature type="compositionally biased region" description="Basic residues" evidence="1">
    <location>
        <begin position="88"/>
        <end position="98"/>
    </location>
</feature>
<feature type="region of interest" description="Disordered" evidence="1">
    <location>
        <begin position="1"/>
        <end position="21"/>
    </location>
</feature>
<sequence>MSSTRTTRASWATTMPLDRARAKARARRELPGRSVPRSTLNAIPLTVTAATAASLATAQENVGGRLRSKVLNYHHKRDRREANNNSRSKQKAKVSARGRIHEVDQDILQEREQILGVFEREDSDATSSNELQQLFDQWNLGGAGGPVRRS</sequence>
<dbReference type="Proteomes" id="UP000654075">
    <property type="component" value="Unassembled WGS sequence"/>
</dbReference>
<dbReference type="EMBL" id="CAJNNV010024402">
    <property type="protein sequence ID" value="CAE8609771.1"/>
    <property type="molecule type" value="Genomic_DNA"/>
</dbReference>
<feature type="region of interest" description="Disordered" evidence="1">
    <location>
        <begin position="66"/>
        <end position="103"/>
    </location>
</feature>
<evidence type="ECO:0000313" key="3">
    <source>
        <dbReference type="Proteomes" id="UP000654075"/>
    </source>
</evidence>
<protein>
    <submittedName>
        <fullName evidence="2">Uncharacterized protein</fullName>
    </submittedName>
</protein>
<feature type="compositionally biased region" description="Basic residues" evidence="1">
    <location>
        <begin position="66"/>
        <end position="78"/>
    </location>
</feature>
<keyword evidence="3" id="KW-1185">Reference proteome</keyword>
<name>A0A813FGW4_POLGL</name>
<proteinExistence type="predicted"/>
<gene>
    <name evidence="2" type="ORF">PGLA1383_LOCUS27598</name>
</gene>
<feature type="compositionally biased region" description="Low complexity" evidence="1">
    <location>
        <begin position="1"/>
        <end position="14"/>
    </location>
</feature>
<organism evidence="2 3">
    <name type="scientific">Polarella glacialis</name>
    <name type="common">Dinoflagellate</name>
    <dbReference type="NCBI Taxonomy" id="89957"/>
    <lineage>
        <taxon>Eukaryota</taxon>
        <taxon>Sar</taxon>
        <taxon>Alveolata</taxon>
        <taxon>Dinophyceae</taxon>
        <taxon>Suessiales</taxon>
        <taxon>Suessiaceae</taxon>
        <taxon>Polarella</taxon>
    </lineage>
</organism>
<accession>A0A813FGW4</accession>